<feature type="transmembrane region" description="Helical" evidence="1">
    <location>
        <begin position="250"/>
        <end position="273"/>
    </location>
</feature>
<feature type="transmembrane region" description="Helical" evidence="1">
    <location>
        <begin position="180"/>
        <end position="203"/>
    </location>
</feature>
<keyword evidence="1" id="KW-1133">Transmembrane helix</keyword>
<organism evidence="2 3">
    <name type="scientific">Emergencia timonensis</name>
    <dbReference type="NCBI Taxonomy" id="1776384"/>
    <lineage>
        <taxon>Bacteria</taxon>
        <taxon>Bacillati</taxon>
        <taxon>Bacillota</taxon>
        <taxon>Clostridia</taxon>
        <taxon>Peptostreptococcales</taxon>
        <taxon>Anaerovoracaceae</taxon>
        <taxon>Emergencia</taxon>
    </lineage>
</organism>
<keyword evidence="1" id="KW-0812">Transmembrane</keyword>
<keyword evidence="3" id="KW-1185">Reference proteome</keyword>
<dbReference type="PANTHER" id="PTHR35804:SF1">
    <property type="entry name" value="LYSINE EXPORTER LYSO"/>
    <property type="match status" value="1"/>
</dbReference>
<sequence>MTILPFICLGMGIIGGLFVTAPKFTSASEKVSTVALIFLMLSIGVGIGLDQSVIRQFGTIGIHCVVIALCAISGSVLFTVLCEKTVLPLDHLDKQLSEKNLTLSSAAGQEETEKKSTSHLVWIMPCSILAGLFAGIFFRSYLNSDIMDTIFTISLIVLYVCVGISQGANREVFRFVKRLGFRIIWLSAAILLGSILGGIIAGILLRLPLYVSVISASGMSFYSITGAYMTQAYGLEIGTYGFIVNVLREFFTVLLMPLLIKISLGSPIAGGAAGNMDTMLAPVTKFVGVRLGLVTLITGTILTLLVPILLPAVAYLFHL</sequence>
<dbReference type="Proteomes" id="UP000284841">
    <property type="component" value="Unassembled WGS sequence"/>
</dbReference>
<feature type="transmembrane region" description="Helical" evidence="1">
    <location>
        <begin position="120"/>
        <end position="138"/>
    </location>
</feature>
<feature type="transmembrane region" description="Helical" evidence="1">
    <location>
        <begin position="6"/>
        <end position="22"/>
    </location>
</feature>
<dbReference type="GO" id="GO:0005886">
    <property type="term" value="C:plasma membrane"/>
    <property type="evidence" value="ECO:0007669"/>
    <property type="project" value="TreeGrafter"/>
</dbReference>
<accession>A0A415E0X7</accession>
<feature type="transmembrane region" description="Helical" evidence="1">
    <location>
        <begin position="209"/>
        <end position="229"/>
    </location>
</feature>
<dbReference type="GO" id="GO:0015661">
    <property type="term" value="F:L-lysine efflux transmembrane transporter activity"/>
    <property type="evidence" value="ECO:0007669"/>
    <property type="project" value="InterPro"/>
</dbReference>
<keyword evidence="1" id="KW-0472">Membrane</keyword>
<dbReference type="EMBL" id="QRMS01000003">
    <property type="protein sequence ID" value="RHJ87270.1"/>
    <property type="molecule type" value="Genomic_DNA"/>
</dbReference>
<name>A0A415E0X7_9FIRM</name>
<dbReference type="InterPro" id="IPR005642">
    <property type="entry name" value="LysO"/>
</dbReference>
<dbReference type="Pfam" id="PF03956">
    <property type="entry name" value="Lys_export"/>
    <property type="match status" value="2"/>
</dbReference>
<feature type="transmembrane region" description="Helical" evidence="1">
    <location>
        <begin position="34"/>
        <end position="54"/>
    </location>
</feature>
<gene>
    <name evidence="2" type="ORF">DW099_11250</name>
</gene>
<evidence type="ECO:0000313" key="2">
    <source>
        <dbReference type="EMBL" id="RHJ87270.1"/>
    </source>
</evidence>
<evidence type="ECO:0000313" key="3">
    <source>
        <dbReference type="Proteomes" id="UP000284841"/>
    </source>
</evidence>
<proteinExistence type="predicted"/>
<dbReference type="PANTHER" id="PTHR35804">
    <property type="entry name" value="LYSINE EXPORTER LYSO"/>
    <property type="match status" value="1"/>
</dbReference>
<dbReference type="RefSeq" id="WP_118335798.1">
    <property type="nucleotide sequence ID" value="NZ_AP025567.1"/>
</dbReference>
<dbReference type="OrthoDB" id="371078at2"/>
<comment type="caution">
    <text evidence="2">The sequence shown here is derived from an EMBL/GenBank/DDBJ whole genome shotgun (WGS) entry which is preliminary data.</text>
</comment>
<feature type="transmembrane region" description="Helical" evidence="1">
    <location>
        <begin position="150"/>
        <end position="168"/>
    </location>
</feature>
<feature type="transmembrane region" description="Helical" evidence="1">
    <location>
        <begin position="60"/>
        <end position="82"/>
    </location>
</feature>
<feature type="transmembrane region" description="Helical" evidence="1">
    <location>
        <begin position="293"/>
        <end position="317"/>
    </location>
</feature>
<dbReference type="AlphaFoldDB" id="A0A415E0X7"/>
<evidence type="ECO:0000256" key="1">
    <source>
        <dbReference type="SAM" id="Phobius"/>
    </source>
</evidence>
<reference evidence="2 3" key="1">
    <citation type="submission" date="2018-08" db="EMBL/GenBank/DDBJ databases">
        <title>A genome reference for cultivated species of the human gut microbiota.</title>
        <authorList>
            <person name="Zou Y."/>
            <person name="Xue W."/>
            <person name="Luo G."/>
        </authorList>
    </citation>
    <scope>NUCLEOTIDE SEQUENCE [LARGE SCALE GENOMIC DNA]</scope>
    <source>
        <strain evidence="2 3">AM07-24</strain>
    </source>
</reference>
<protein>
    <submittedName>
        <fullName evidence="2">Lysine exporter LysO family protein</fullName>
    </submittedName>
</protein>